<feature type="chain" id="PRO_5002802503" description="ThuA-like domain-containing protein" evidence="2">
    <location>
        <begin position="26"/>
        <end position="342"/>
    </location>
</feature>
<protein>
    <recommendedName>
        <fullName evidence="3">ThuA-like domain-containing protein</fullName>
    </recommendedName>
</protein>
<evidence type="ECO:0000256" key="1">
    <source>
        <dbReference type="SAM" id="MobiDB-lite"/>
    </source>
</evidence>
<proteinExistence type="predicted"/>
<feature type="domain" description="ThuA-like" evidence="3">
    <location>
        <begin position="96"/>
        <end position="291"/>
    </location>
</feature>
<dbReference type="Proteomes" id="UP000005824">
    <property type="component" value="Unassembled WGS sequence"/>
</dbReference>
<evidence type="ECO:0000313" key="4">
    <source>
        <dbReference type="EMBL" id="EDY20638.1"/>
    </source>
</evidence>
<dbReference type="STRING" id="497964.CfE428DRAFT_1835"/>
<dbReference type="EMBL" id="ABVL01000004">
    <property type="protein sequence ID" value="EDY20638.1"/>
    <property type="molecule type" value="Genomic_DNA"/>
</dbReference>
<dbReference type="InterPro" id="IPR029010">
    <property type="entry name" value="ThuA-like"/>
</dbReference>
<keyword evidence="2" id="KW-0732">Signal</keyword>
<dbReference type="RefSeq" id="WP_006979161.1">
    <property type="nucleotide sequence ID" value="NZ_ABVL01000004.1"/>
</dbReference>
<feature type="region of interest" description="Disordered" evidence="1">
    <location>
        <begin position="315"/>
        <end position="342"/>
    </location>
</feature>
<evidence type="ECO:0000259" key="3">
    <source>
        <dbReference type="Pfam" id="PF06283"/>
    </source>
</evidence>
<reference evidence="4 5" key="1">
    <citation type="journal article" date="2011" name="J. Bacteriol.">
        <title>Genome sequence of Chthoniobacter flavus Ellin428, an aerobic heterotrophic soil bacterium.</title>
        <authorList>
            <person name="Kant R."/>
            <person name="van Passel M.W."/>
            <person name="Palva A."/>
            <person name="Lucas S."/>
            <person name="Lapidus A."/>
            <person name="Glavina Del Rio T."/>
            <person name="Dalin E."/>
            <person name="Tice H."/>
            <person name="Bruce D."/>
            <person name="Goodwin L."/>
            <person name="Pitluck S."/>
            <person name="Larimer F.W."/>
            <person name="Land M.L."/>
            <person name="Hauser L."/>
            <person name="Sangwan P."/>
            <person name="de Vos W.M."/>
            <person name="Janssen P.H."/>
            <person name="Smidt H."/>
        </authorList>
    </citation>
    <scope>NUCLEOTIDE SEQUENCE [LARGE SCALE GENOMIC DNA]</scope>
    <source>
        <strain evidence="4 5">Ellin428</strain>
    </source>
</reference>
<evidence type="ECO:0000313" key="5">
    <source>
        <dbReference type="Proteomes" id="UP000005824"/>
    </source>
</evidence>
<dbReference type="Pfam" id="PF06283">
    <property type="entry name" value="ThuA"/>
    <property type="match status" value="1"/>
</dbReference>
<evidence type="ECO:0000256" key="2">
    <source>
        <dbReference type="SAM" id="SignalP"/>
    </source>
</evidence>
<keyword evidence="5" id="KW-1185">Reference proteome</keyword>
<dbReference type="SUPFAM" id="SSF52317">
    <property type="entry name" value="Class I glutamine amidotransferase-like"/>
    <property type="match status" value="1"/>
</dbReference>
<dbReference type="Gene3D" id="3.40.50.880">
    <property type="match status" value="1"/>
</dbReference>
<sequence length="342" mass="37614" precursor="true">MKRFFLPVLPLLAGLAAMMTSRSMAAPLTYEGTDGPARGKQVVLIASDHEYKSEETLPELGRILARHYGAKCTVLFGIDPQTGYIRNGNSNIPGTEALKTADLLVIFTRFQNLPPEQMQPIVDYLDRGGPVIGLRTATHGFKIPADSPYAKFDFQFKGEDFKNGFGRQILGETWVGHYGPNHKSSTRLEIVPEHASHPVLRGVKDAWAQVGAYNAHPIEGSEVLMNAQPLTGMEPTSPVDETKPPMPGAWVREYKSASGKMGRVFTTTYGGSGDLVNDGFRRLLVNACLWTMGLDNDIKPDNDISLVGPYRPTWHGGAKRARDIKPEELAGWDSPILPEEKK</sequence>
<feature type="signal peptide" evidence="2">
    <location>
        <begin position="1"/>
        <end position="25"/>
    </location>
</feature>
<accession>B4CYU7</accession>
<name>B4CYU7_9BACT</name>
<dbReference type="InterPro" id="IPR029062">
    <property type="entry name" value="Class_I_gatase-like"/>
</dbReference>
<comment type="caution">
    <text evidence="4">The sequence shown here is derived from an EMBL/GenBank/DDBJ whole genome shotgun (WGS) entry which is preliminary data.</text>
</comment>
<dbReference type="InParanoid" id="B4CYU7"/>
<organism evidence="4 5">
    <name type="scientific">Chthoniobacter flavus Ellin428</name>
    <dbReference type="NCBI Taxonomy" id="497964"/>
    <lineage>
        <taxon>Bacteria</taxon>
        <taxon>Pseudomonadati</taxon>
        <taxon>Verrucomicrobiota</taxon>
        <taxon>Spartobacteria</taxon>
        <taxon>Chthoniobacterales</taxon>
        <taxon>Chthoniobacteraceae</taxon>
        <taxon>Chthoniobacter</taxon>
    </lineage>
</organism>
<gene>
    <name evidence="4" type="ORF">CfE428DRAFT_1835</name>
</gene>
<dbReference type="AlphaFoldDB" id="B4CYU7"/>
<dbReference type="eggNOG" id="COG3828">
    <property type="taxonomic scope" value="Bacteria"/>
</dbReference>